<keyword evidence="3" id="KW-0472">Membrane</keyword>
<name>A0A089PS91_9ENTR</name>
<keyword evidence="4" id="KW-0564">Palmitate</keyword>
<dbReference type="Proteomes" id="UP000029481">
    <property type="component" value="Chromosome"/>
</dbReference>
<evidence type="ECO:0000256" key="2">
    <source>
        <dbReference type="ARBA" id="ARBA00022729"/>
    </source>
</evidence>
<evidence type="ECO:0008006" key="9">
    <source>
        <dbReference type="Google" id="ProtNLM"/>
    </source>
</evidence>
<evidence type="ECO:0000256" key="6">
    <source>
        <dbReference type="SAM" id="SignalP"/>
    </source>
</evidence>
<evidence type="ECO:0000256" key="3">
    <source>
        <dbReference type="ARBA" id="ARBA00023136"/>
    </source>
</evidence>
<dbReference type="KEGG" id="cnt:JT31_00725"/>
<reference evidence="7 8" key="1">
    <citation type="submission" date="2014-09" db="EMBL/GenBank/DDBJ databases">
        <title>Cedecea neteri SSMD04 Genome Sequencing.</title>
        <authorList>
            <person name="Tan J.-Y."/>
        </authorList>
    </citation>
    <scope>NUCLEOTIDE SEQUENCE [LARGE SCALE GENOMIC DNA]</scope>
    <source>
        <strain evidence="7 8">SSMD04</strain>
    </source>
</reference>
<evidence type="ECO:0000256" key="5">
    <source>
        <dbReference type="ARBA" id="ARBA00023288"/>
    </source>
</evidence>
<dbReference type="AlphaFoldDB" id="A0A089PS91"/>
<protein>
    <recommendedName>
        <fullName evidence="9">Lipoprotein</fullName>
    </recommendedName>
</protein>
<keyword evidence="5" id="KW-0449">Lipoprotein</keyword>
<keyword evidence="1" id="KW-1003">Cell membrane</keyword>
<evidence type="ECO:0000313" key="7">
    <source>
        <dbReference type="EMBL" id="AIR03202.1"/>
    </source>
</evidence>
<dbReference type="EMBL" id="CP009451">
    <property type="protein sequence ID" value="AIR03202.1"/>
    <property type="molecule type" value="Genomic_DNA"/>
</dbReference>
<proteinExistence type="predicted"/>
<accession>A0A089PS91</accession>
<dbReference type="Pfam" id="PF06788">
    <property type="entry name" value="UPF0257"/>
    <property type="match status" value="1"/>
</dbReference>
<keyword evidence="2 6" id="KW-0732">Signal</keyword>
<feature type="signal peptide" evidence="6">
    <location>
        <begin position="1"/>
        <end position="21"/>
    </location>
</feature>
<evidence type="ECO:0000256" key="4">
    <source>
        <dbReference type="ARBA" id="ARBA00023139"/>
    </source>
</evidence>
<gene>
    <name evidence="7" type="ORF">JT31_00725</name>
</gene>
<feature type="chain" id="PRO_5001848771" description="Lipoprotein" evidence="6">
    <location>
        <begin position="22"/>
        <end position="242"/>
    </location>
</feature>
<sequence length="242" mass="27098">MTLKGYVLLGMTLLFSPFSHAQTTRNPAIANLATMFDFNAPSGNVREMHTVMKHPSGEINYENKLVVDRAGCVTSLDIRDSAQKMVLQLRREGNALIGTQNGKPLSLKLNDKCLVQKRKDDLGEVKYAYWPNGLLKEIFFMPGGQRIAHHEYNTSGLPQQVDFYLNDKVASQTKVSYEDAAKRPFDYKLVTETMGVAFLTAESHCRYDEQLTPVACDITLVTGLGNTQQTQHQHATTAVSYY</sequence>
<dbReference type="GO" id="GO:0005886">
    <property type="term" value="C:plasma membrane"/>
    <property type="evidence" value="ECO:0007669"/>
    <property type="project" value="InterPro"/>
</dbReference>
<dbReference type="RefSeq" id="WP_038472187.1">
    <property type="nucleotide sequence ID" value="NZ_CP009451.1"/>
</dbReference>
<evidence type="ECO:0000313" key="8">
    <source>
        <dbReference type="Proteomes" id="UP000029481"/>
    </source>
</evidence>
<organism evidence="7 8">
    <name type="scientific">Cedecea neteri</name>
    <dbReference type="NCBI Taxonomy" id="158822"/>
    <lineage>
        <taxon>Bacteria</taxon>
        <taxon>Pseudomonadati</taxon>
        <taxon>Pseudomonadota</taxon>
        <taxon>Gammaproteobacteria</taxon>
        <taxon>Enterobacterales</taxon>
        <taxon>Enterobacteriaceae</taxon>
        <taxon>Cedecea</taxon>
    </lineage>
</organism>
<dbReference type="OrthoDB" id="6628430at2"/>
<dbReference type="InterPro" id="IPR010646">
    <property type="entry name" value="UPF0257"/>
</dbReference>
<evidence type="ECO:0000256" key="1">
    <source>
        <dbReference type="ARBA" id="ARBA00022475"/>
    </source>
</evidence>
<keyword evidence="8" id="KW-1185">Reference proteome</keyword>